<keyword evidence="6 8" id="KW-1133">Transmembrane helix</keyword>
<evidence type="ECO:0000256" key="3">
    <source>
        <dbReference type="ARBA" id="ARBA00022475"/>
    </source>
</evidence>
<organism evidence="10 11">
    <name type="scientific">Sulfobacillus acidophilus (strain ATCC 700253 / DSM 10332 / NAL)</name>
    <dbReference type="NCBI Taxonomy" id="679936"/>
    <lineage>
        <taxon>Bacteria</taxon>
        <taxon>Bacillati</taxon>
        <taxon>Bacillota</taxon>
        <taxon>Clostridia</taxon>
        <taxon>Eubacteriales</taxon>
        <taxon>Clostridiales Family XVII. Incertae Sedis</taxon>
        <taxon>Sulfobacillus</taxon>
    </lineage>
</organism>
<evidence type="ECO:0000256" key="2">
    <source>
        <dbReference type="ARBA" id="ARBA00022448"/>
    </source>
</evidence>
<feature type="transmembrane region" description="Helical" evidence="8">
    <location>
        <begin position="49"/>
        <end position="76"/>
    </location>
</feature>
<dbReference type="PROSITE" id="PS50928">
    <property type="entry name" value="ABC_TM1"/>
    <property type="match status" value="1"/>
</dbReference>
<sequence>MTPHPINRIIWLIGAGFYFGVPLMATAAFSLGGPHPFDAYRMVLQSPGFWHGLTLSLGLALVTVAGGILVILPAAFWVHWKGAAWKPWVDAVSLMPFVVPPIVLVMALMRFYGAWAGRPILLTAAYITISLPYLYRTLAAGMADGNLPRLVEAALGLGAGWPTIMVRVVVPALRTALLGGTFLVMALILGEYAIASMLGYNTFGVYMELTGETAARPAAALAVLSFIWVWALTVIVTRLSGPRTGQPV</sequence>
<feature type="transmembrane region" description="Helical" evidence="8">
    <location>
        <begin position="9"/>
        <end position="29"/>
    </location>
</feature>
<dbReference type="InterPro" id="IPR035906">
    <property type="entry name" value="MetI-like_sf"/>
</dbReference>
<keyword evidence="2 8" id="KW-0813">Transport</keyword>
<feature type="transmembrane region" description="Helical" evidence="8">
    <location>
        <begin position="147"/>
        <end position="170"/>
    </location>
</feature>
<proteinExistence type="inferred from homology"/>
<protein>
    <submittedName>
        <fullName evidence="10">ABC-type transporter, integral membrane subunit</fullName>
    </submittedName>
</protein>
<evidence type="ECO:0000256" key="5">
    <source>
        <dbReference type="ARBA" id="ARBA00022692"/>
    </source>
</evidence>
<dbReference type="PANTHER" id="PTHR43357:SF4">
    <property type="entry name" value="INNER MEMBRANE ABC TRANSPORTER PERMEASE PROTEIN YDCV"/>
    <property type="match status" value="1"/>
</dbReference>
<keyword evidence="5 8" id="KW-0812">Transmembrane</keyword>
<evidence type="ECO:0000256" key="1">
    <source>
        <dbReference type="ARBA" id="ARBA00004429"/>
    </source>
</evidence>
<evidence type="ECO:0000313" key="10">
    <source>
        <dbReference type="EMBL" id="AEW03612.1"/>
    </source>
</evidence>
<dbReference type="Pfam" id="PF00528">
    <property type="entry name" value="BPD_transp_1"/>
    <property type="match status" value="1"/>
</dbReference>
<dbReference type="HOGENOM" id="CLU_016047_3_2_9"/>
<evidence type="ECO:0000259" key="9">
    <source>
        <dbReference type="PROSITE" id="PS50928"/>
    </source>
</evidence>
<keyword evidence="4" id="KW-0997">Cell inner membrane</keyword>
<keyword evidence="7 8" id="KW-0472">Membrane</keyword>
<comment type="similarity">
    <text evidence="8">Belongs to the binding-protein-dependent transport system permease family.</text>
</comment>
<dbReference type="Gene3D" id="1.10.3720.10">
    <property type="entry name" value="MetI-like"/>
    <property type="match status" value="1"/>
</dbReference>
<reference evidence="11" key="1">
    <citation type="submission" date="2011-12" db="EMBL/GenBank/DDBJ databases">
        <title>The complete genome of chromosome of Sulfobacillus acidophilus DSM 10332.</title>
        <authorList>
            <person name="Lucas S."/>
            <person name="Han J."/>
            <person name="Lapidus A."/>
            <person name="Bruce D."/>
            <person name="Goodwin L."/>
            <person name="Pitluck S."/>
            <person name="Peters L."/>
            <person name="Kyrpides N."/>
            <person name="Mavromatis K."/>
            <person name="Ivanova N."/>
            <person name="Mikhailova N."/>
            <person name="Chertkov O."/>
            <person name="Saunders E."/>
            <person name="Detter J.C."/>
            <person name="Tapia R."/>
            <person name="Han C."/>
            <person name="Land M."/>
            <person name="Hauser L."/>
            <person name="Markowitz V."/>
            <person name="Cheng J.-F."/>
            <person name="Hugenholtz P."/>
            <person name="Woyke T."/>
            <person name="Wu D."/>
            <person name="Pukall R."/>
            <person name="Gehrich-Schroeter G."/>
            <person name="Schneider S."/>
            <person name="Klenk H.-P."/>
            <person name="Eisen J.A."/>
        </authorList>
    </citation>
    <scope>NUCLEOTIDE SEQUENCE [LARGE SCALE GENOMIC DNA]</scope>
    <source>
        <strain evidence="11">ATCC 700253 / DSM 10332 / NAL</strain>
    </source>
</reference>
<keyword evidence="3" id="KW-1003">Cell membrane</keyword>
<evidence type="ECO:0000256" key="6">
    <source>
        <dbReference type="ARBA" id="ARBA00022989"/>
    </source>
</evidence>
<evidence type="ECO:0000256" key="7">
    <source>
        <dbReference type="ARBA" id="ARBA00023136"/>
    </source>
</evidence>
<dbReference type="SUPFAM" id="SSF161098">
    <property type="entry name" value="MetI-like"/>
    <property type="match status" value="1"/>
</dbReference>
<reference evidence="10 11" key="2">
    <citation type="journal article" date="2012" name="Stand. Genomic Sci.">
        <title>Complete genome sequence of the moderately thermophilic mineral-sulfide-oxidizing firmicute Sulfobacillus acidophilus type strain (NAL(T)).</title>
        <authorList>
            <person name="Anderson I."/>
            <person name="Chertkov O."/>
            <person name="Chen A."/>
            <person name="Saunders E."/>
            <person name="Lapidus A."/>
            <person name="Nolan M."/>
            <person name="Lucas S."/>
            <person name="Hammon N."/>
            <person name="Deshpande S."/>
            <person name="Cheng J.F."/>
            <person name="Han C."/>
            <person name="Tapia R."/>
            <person name="Goodwin L.A."/>
            <person name="Pitluck S."/>
            <person name="Liolios K."/>
            <person name="Pagani I."/>
            <person name="Ivanova N."/>
            <person name="Mikhailova N."/>
            <person name="Pati A."/>
            <person name="Palaniappan K."/>
            <person name="Land M."/>
            <person name="Pan C."/>
            <person name="Rohde M."/>
            <person name="Pukall R."/>
            <person name="Goker M."/>
            <person name="Detter J.C."/>
            <person name="Woyke T."/>
            <person name="Bristow J."/>
            <person name="Eisen J.A."/>
            <person name="Markowitz V."/>
            <person name="Hugenholtz P."/>
            <person name="Kyrpides N.C."/>
            <person name="Klenk H.P."/>
            <person name="Mavromatis K."/>
        </authorList>
    </citation>
    <scope>NUCLEOTIDE SEQUENCE [LARGE SCALE GENOMIC DNA]</scope>
    <source>
        <strain evidence="11">ATCC 700253 / DSM 10332 / NAL</strain>
    </source>
</reference>
<keyword evidence="11" id="KW-1185">Reference proteome</keyword>
<dbReference type="KEGG" id="sap:Sulac_0036"/>
<dbReference type="PATRIC" id="fig|679936.5.peg.37"/>
<accession>G8TV31</accession>
<dbReference type="AlphaFoldDB" id="G8TV31"/>
<dbReference type="GO" id="GO:0055085">
    <property type="term" value="P:transmembrane transport"/>
    <property type="evidence" value="ECO:0007669"/>
    <property type="project" value="InterPro"/>
</dbReference>
<evidence type="ECO:0000256" key="4">
    <source>
        <dbReference type="ARBA" id="ARBA00022519"/>
    </source>
</evidence>
<feature type="transmembrane region" description="Helical" evidence="8">
    <location>
        <begin position="88"/>
        <end position="109"/>
    </location>
</feature>
<gene>
    <name evidence="10" type="ordered locus">Sulac_0036</name>
</gene>
<dbReference type="STRING" id="679936.Sulac_0036"/>
<feature type="transmembrane region" description="Helical" evidence="8">
    <location>
        <begin position="115"/>
        <end position="135"/>
    </location>
</feature>
<name>G8TV31_SULAD</name>
<feature type="transmembrane region" description="Helical" evidence="8">
    <location>
        <begin position="218"/>
        <end position="239"/>
    </location>
</feature>
<dbReference type="InterPro" id="IPR000515">
    <property type="entry name" value="MetI-like"/>
</dbReference>
<comment type="subcellular location">
    <subcellularLocation>
        <location evidence="1">Cell inner membrane</location>
        <topology evidence="1">Multi-pass membrane protein</topology>
    </subcellularLocation>
    <subcellularLocation>
        <location evidence="8">Cell membrane</location>
        <topology evidence="8">Multi-pass membrane protein</topology>
    </subcellularLocation>
</comment>
<dbReference type="GO" id="GO:0005886">
    <property type="term" value="C:plasma membrane"/>
    <property type="evidence" value="ECO:0007669"/>
    <property type="project" value="UniProtKB-SubCell"/>
</dbReference>
<feature type="domain" description="ABC transmembrane type-1" evidence="9">
    <location>
        <begin position="53"/>
        <end position="236"/>
    </location>
</feature>
<dbReference type="PANTHER" id="PTHR43357">
    <property type="entry name" value="INNER MEMBRANE ABC TRANSPORTER PERMEASE PROTEIN YDCV"/>
    <property type="match status" value="1"/>
</dbReference>
<evidence type="ECO:0000313" key="11">
    <source>
        <dbReference type="Proteomes" id="UP000005439"/>
    </source>
</evidence>
<dbReference type="Proteomes" id="UP000005439">
    <property type="component" value="Chromosome"/>
</dbReference>
<dbReference type="CDD" id="cd06261">
    <property type="entry name" value="TM_PBP2"/>
    <property type="match status" value="1"/>
</dbReference>
<feature type="transmembrane region" description="Helical" evidence="8">
    <location>
        <begin position="182"/>
        <end position="206"/>
    </location>
</feature>
<evidence type="ECO:0000256" key="8">
    <source>
        <dbReference type="RuleBase" id="RU363032"/>
    </source>
</evidence>
<dbReference type="EMBL" id="CP003179">
    <property type="protein sequence ID" value="AEW03612.1"/>
    <property type="molecule type" value="Genomic_DNA"/>
</dbReference>